<dbReference type="AlphaFoldDB" id="A0A383RK82"/>
<name>A0A383RK82_PAEAL</name>
<gene>
    <name evidence="2" type="ORF">PBLR_15530</name>
</gene>
<keyword evidence="1" id="KW-1133">Transmembrane helix</keyword>
<feature type="transmembrane region" description="Helical" evidence="1">
    <location>
        <begin position="31"/>
        <end position="49"/>
    </location>
</feature>
<dbReference type="EMBL" id="LS992241">
    <property type="protein sequence ID" value="SYX87101.1"/>
    <property type="molecule type" value="Genomic_DNA"/>
</dbReference>
<dbReference type="RefSeq" id="WP_138188807.1">
    <property type="nucleotide sequence ID" value="NZ_LS992241.1"/>
</dbReference>
<keyword evidence="1" id="KW-0812">Transmembrane</keyword>
<proteinExistence type="predicted"/>
<evidence type="ECO:0000313" key="2">
    <source>
        <dbReference type="EMBL" id="SYX87101.1"/>
    </source>
</evidence>
<sequence length="192" mass="20616">MNAVKVIVALVASIVAGGAYAWVTNQWSDLVPVYPLILAGLLYLLMIWVSKKKSTAVLLGVLLGIVAIAANLFTGMELMKKDLQADLTKTGILTGSDAEIKSAVNEFLDEYLMEMTGYKGIVGYTINLTSGEITTKTGRTVGDEESSPAGVVFQVAKFGIILLGPAIMGWRRKEEKQEEQEEVADATVSNNA</sequence>
<evidence type="ECO:0000256" key="1">
    <source>
        <dbReference type="SAM" id="Phobius"/>
    </source>
</evidence>
<accession>A0A383RK82</accession>
<reference evidence="3" key="1">
    <citation type="submission" date="2018-08" db="EMBL/GenBank/DDBJ databases">
        <authorList>
            <person name="Chevrot R."/>
        </authorList>
    </citation>
    <scope>NUCLEOTIDE SEQUENCE [LARGE SCALE GENOMIC DNA]</scope>
</reference>
<feature type="transmembrane region" description="Helical" evidence="1">
    <location>
        <begin position="56"/>
        <end position="74"/>
    </location>
</feature>
<dbReference type="Proteomes" id="UP000304148">
    <property type="component" value="Chromosome"/>
</dbReference>
<protein>
    <submittedName>
        <fullName evidence="2">Uncharacterized protein</fullName>
    </submittedName>
</protein>
<feature type="transmembrane region" description="Helical" evidence="1">
    <location>
        <begin position="151"/>
        <end position="170"/>
    </location>
</feature>
<organism evidence="2 3">
    <name type="scientific">Paenibacillus alvei</name>
    <name type="common">Bacillus alvei</name>
    <dbReference type="NCBI Taxonomy" id="44250"/>
    <lineage>
        <taxon>Bacteria</taxon>
        <taxon>Bacillati</taxon>
        <taxon>Bacillota</taxon>
        <taxon>Bacilli</taxon>
        <taxon>Bacillales</taxon>
        <taxon>Paenibacillaceae</taxon>
        <taxon>Paenibacillus</taxon>
    </lineage>
</organism>
<evidence type="ECO:0000313" key="3">
    <source>
        <dbReference type="Proteomes" id="UP000304148"/>
    </source>
</evidence>
<keyword evidence="1" id="KW-0472">Membrane</keyword>